<comment type="caution">
    <text evidence="14">The sequence shown here is derived from an EMBL/GenBank/DDBJ whole genome shotgun (WGS) entry which is preliminary data.</text>
</comment>
<dbReference type="SUPFAM" id="SSF52025">
    <property type="entry name" value="PA domain"/>
    <property type="match status" value="1"/>
</dbReference>
<dbReference type="InterPro" id="IPR036852">
    <property type="entry name" value="Peptidase_S8/S53_dom_sf"/>
</dbReference>
<dbReference type="PROSITE" id="PS00137">
    <property type="entry name" value="SUBTILASE_HIS"/>
    <property type="match status" value="1"/>
</dbReference>
<dbReference type="PROSITE" id="PS51892">
    <property type="entry name" value="SUBTILASE"/>
    <property type="match status" value="1"/>
</dbReference>
<dbReference type="InterPro" id="IPR034187">
    <property type="entry name" value="Peptidases_S8_5"/>
</dbReference>
<evidence type="ECO:0000256" key="5">
    <source>
        <dbReference type="ARBA" id="ARBA00022801"/>
    </source>
</evidence>
<name>A0A3M7A923_HORWE</name>
<dbReference type="CDD" id="cd02124">
    <property type="entry name" value="PA_PoS1_like"/>
    <property type="match status" value="1"/>
</dbReference>
<evidence type="ECO:0000256" key="4">
    <source>
        <dbReference type="ARBA" id="ARBA00022729"/>
    </source>
</evidence>
<evidence type="ECO:0000256" key="7">
    <source>
        <dbReference type="PIRSR" id="PIRSR615500-1"/>
    </source>
</evidence>
<evidence type="ECO:0000256" key="1">
    <source>
        <dbReference type="ARBA" id="ARBA00011073"/>
    </source>
</evidence>
<feature type="signal peptide" evidence="10">
    <location>
        <begin position="1"/>
        <end position="24"/>
    </location>
</feature>
<dbReference type="Pfam" id="PF06280">
    <property type="entry name" value="fn3_5"/>
    <property type="match status" value="1"/>
</dbReference>
<keyword evidence="5 8" id="KW-0378">Hydrolase</keyword>
<feature type="compositionally biased region" description="Basic and acidic residues" evidence="9">
    <location>
        <begin position="1058"/>
        <end position="1068"/>
    </location>
</feature>
<dbReference type="GO" id="GO:0016020">
    <property type="term" value="C:membrane"/>
    <property type="evidence" value="ECO:0007669"/>
    <property type="project" value="InterPro"/>
</dbReference>
<dbReference type="InterPro" id="IPR050131">
    <property type="entry name" value="Peptidase_S8_subtilisin-like"/>
</dbReference>
<dbReference type="PANTHER" id="PTHR43806:SF66">
    <property type="entry name" value="SERIN ENDOPEPTIDASE"/>
    <property type="match status" value="1"/>
</dbReference>
<feature type="region of interest" description="Disordered" evidence="9">
    <location>
        <begin position="1058"/>
        <end position="1093"/>
    </location>
</feature>
<dbReference type="AlphaFoldDB" id="A0A3M7A923"/>
<evidence type="ECO:0000259" key="13">
    <source>
        <dbReference type="Pfam" id="PF06280"/>
    </source>
</evidence>
<dbReference type="InterPro" id="IPR000209">
    <property type="entry name" value="Peptidase_S8/S53_dom"/>
</dbReference>
<protein>
    <recommendedName>
        <fullName evidence="16">Peptidase S8/S53 domain-containing protein</fullName>
    </recommendedName>
</protein>
<dbReference type="SUPFAM" id="SSF52743">
    <property type="entry name" value="Subtilisin-like"/>
    <property type="match status" value="1"/>
</dbReference>
<feature type="domain" description="PA" evidence="12">
    <location>
        <begin position="375"/>
        <end position="454"/>
    </location>
</feature>
<evidence type="ECO:0000259" key="12">
    <source>
        <dbReference type="Pfam" id="PF02225"/>
    </source>
</evidence>
<feature type="active site" description="Charge relay system" evidence="7 8">
    <location>
        <position position="168"/>
    </location>
</feature>
<proteinExistence type="inferred from homology"/>
<evidence type="ECO:0000313" key="14">
    <source>
        <dbReference type="EMBL" id="RMY24001.1"/>
    </source>
</evidence>
<feature type="chain" id="PRO_5018330716" description="Peptidase S8/S53 domain-containing protein" evidence="10">
    <location>
        <begin position="25"/>
        <end position="1093"/>
    </location>
</feature>
<dbReference type="GO" id="GO:0006508">
    <property type="term" value="P:proteolysis"/>
    <property type="evidence" value="ECO:0007669"/>
    <property type="project" value="UniProtKB-KW"/>
</dbReference>
<dbReference type="Proteomes" id="UP000271337">
    <property type="component" value="Unassembled WGS sequence"/>
</dbReference>
<dbReference type="GO" id="GO:0004252">
    <property type="term" value="F:serine-type endopeptidase activity"/>
    <property type="evidence" value="ECO:0007669"/>
    <property type="project" value="UniProtKB-UniRule"/>
</dbReference>
<evidence type="ECO:0000259" key="11">
    <source>
        <dbReference type="Pfam" id="PF00082"/>
    </source>
</evidence>
<accession>A0A3M7A923</accession>
<feature type="domain" description="C5a peptidase/Subtilisin-like protease SBT2-like Fn3-like" evidence="13">
    <location>
        <begin position="617"/>
        <end position="730"/>
    </location>
</feature>
<dbReference type="EMBL" id="QWIL01000102">
    <property type="protein sequence ID" value="RMY24001.1"/>
    <property type="molecule type" value="Genomic_DNA"/>
</dbReference>
<dbReference type="PRINTS" id="PR00723">
    <property type="entry name" value="SUBTILISIN"/>
</dbReference>
<evidence type="ECO:0008006" key="16">
    <source>
        <dbReference type="Google" id="ProtNLM"/>
    </source>
</evidence>
<evidence type="ECO:0000256" key="3">
    <source>
        <dbReference type="ARBA" id="ARBA00022670"/>
    </source>
</evidence>
<dbReference type="Pfam" id="PF02225">
    <property type="entry name" value="PA"/>
    <property type="match status" value="1"/>
</dbReference>
<dbReference type="InterPro" id="IPR022398">
    <property type="entry name" value="Peptidase_S8_His-AS"/>
</dbReference>
<evidence type="ECO:0000256" key="8">
    <source>
        <dbReference type="PROSITE-ProRule" id="PRU01240"/>
    </source>
</evidence>
<dbReference type="InterPro" id="IPR023828">
    <property type="entry name" value="Peptidase_S8_Ser-AS"/>
</dbReference>
<evidence type="ECO:0000256" key="10">
    <source>
        <dbReference type="SAM" id="SignalP"/>
    </source>
</evidence>
<evidence type="ECO:0000256" key="2">
    <source>
        <dbReference type="ARBA" id="ARBA00022512"/>
    </source>
</evidence>
<evidence type="ECO:0000256" key="6">
    <source>
        <dbReference type="ARBA" id="ARBA00022825"/>
    </source>
</evidence>
<dbReference type="Gene3D" id="3.50.30.30">
    <property type="match status" value="1"/>
</dbReference>
<keyword evidence="4 10" id="KW-0732">Signal</keyword>
<keyword evidence="2" id="KW-0964">Secreted</keyword>
<sequence>MYSLKSLALLAASSLVANIALTAAKIQGEVAPKVPGAYIVELQDDQNQDTFYNSLGNAGQAIKHRQSLKFSLFNGVSFQLLNTTDEDAAAKSIEVMPEVRQIWPVRIFSVPKDEVVWTGNSPMEVASAGLQRRQEAGNDTFSPHVMTQVDQLRAQGITGEGVRIAVIDTGTDYKHPALGGCFGEGCLVSFGTDLVGDNYDGTNEAVPDPDPYDDCEGHGTHVAGIIAAQTNPFGFTGAAPDVTLGSYRVFGCGGSAGNDVLIAAYNQAYEDGADIITASIGGPSGWSEDPWAVAVQRIVEQGVPCTVSAGNDGAEGIFYASTAANGKKVTAVASVDNTQSPAVLLNATYSVNNRTGYSFGWTEGNPSAWGNVSLPLYAGNYNTSDPADACEPYPDSTPDLSDYIVLIRRGTCTFVQKVTNAANKGARYIMFYNSVAGASAVTADVEGIEGVGMTTADQGVEWVRLLANGSEVVLNIVDPDFADNFATSSPNTRTGGFLSTFTSWGPTYELDVKPQISSPGGMILSTYPLAFGGYAVLSGTSMACPLAAAVVALVGQVRGTFDPATIENLLASTANPNLFNDGTSTYPILAPVAQQGGGLIQAYDAAYTNVELSVSSIAFNDTDNFEDTMNFTISNAGDDSVTYSLSNIGAATAYTFSQGSIYPDPFPNELVDSFASVEFSSKEVSIGAGSDSTVQIIVTPPQGLDASRLPVWSGYIAMNGSDGTSLSLPYQGVTGSMHDQTVLDTQNTYLTTSASEEYEPVTSSNSTFYLPRSNSTASNSTVYPEVAIALAFGSSLVRCDVHPVGPQGYGSNSANILGIASLGNIYSFPYTYAPRGGLVAAWDGMLEDGTMAPAGTYELVVRALHIFGDKSMASEYDSATTVPFTIKYSVVPLAGRPGLIFHLDVKDVRDSQDKAETDGAEIDSVARSIFRGVFLEVGECGNEGATVANGHDKTDTRGTDIVWCEIVAQPGGDEWRARESSDSDEECTSVFHSAFVRGQLHNVADRSDAKATCDHRAAQLDLVACVSGYEHGEESQKIRWDSEQLSVDCLVPQAGDDRWQEERKAVDRDQDEEEVDTHCQRVDIEQSVANGSP</sequence>
<dbReference type="Gene3D" id="3.40.50.200">
    <property type="entry name" value="Peptidase S8/S53 domain"/>
    <property type="match status" value="1"/>
</dbReference>
<dbReference type="InterPro" id="IPR046450">
    <property type="entry name" value="PA_dom_sf"/>
</dbReference>
<gene>
    <name evidence="14" type="ORF">D0867_01671</name>
</gene>
<organism evidence="14 15">
    <name type="scientific">Hortaea werneckii</name>
    <name type="common">Black yeast</name>
    <name type="synonym">Cladosporium werneckii</name>
    <dbReference type="NCBI Taxonomy" id="91943"/>
    <lineage>
        <taxon>Eukaryota</taxon>
        <taxon>Fungi</taxon>
        <taxon>Dikarya</taxon>
        <taxon>Ascomycota</taxon>
        <taxon>Pezizomycotina</taxon>
        <taxon>Dothideomycetes</taxon>
        <taxon>Dothideomycetidae</taxon>
        <taxon>Mycosphaerellales</taxon>
        <taxon>Teratosphaeriaceae</taxon>
        <taxon>Hortaea</taxon>
    </lineage>
</organism>
<feature type="active site" description="Charge relay system" evidence="7 8">
    <location>
        <position position="541"/>
    </location>
</feature>
<dbReference type="InterPro" id="IPR003137">
    <property type="entry name" value="PA_domain"/>
</dbReference>
<reference evidence="14 15" key="1">
    <citation type="journal article" date="2018" name="BMC Genomics">
        <title>Genomic evidence for intraspecific hybridization in a clonal and extremely halotolerant yeast.</title>
        <authorList>
            <person name="Gostincar C."/>
            <person name="Stajich J.E."/>
            <person name="Zupancic J."/>
            <person name="Zalar P."/>
            <person name="Gunde-Cimerman N."/>
        </authorList>
    </citation>
    <scope>NUCLEOTIDE SEQUENCE [LARGE SCALE GENOMIC DNA]</scope>
    <source>
        <strain evidence="14 15">EXF-6669</strain>
    </source>
</reference>
<dbReference type="OrthoDB" id="10256524at2759"/>
<dbReference type="InterPro" id="IPR015500">
    <property type="entry name" value="Peptidase_S8_subtilisin-rel"/>
</dbReference>
<dbReference type="VEuPathDB" id="FungiDB:BTJ68_09292"/>
<evidence type="ECO:0000313" key="15">
    <source>
        <dbReference type="Proteomes" id="UP000271337"/>
    </source>
</evidence>
<dbReference type="Pfam" id="PF00082">
    <property type="entry name" value="Peptidase_S8"/>
    <property type="match status" value="1"/>
</dbReference>
<dbReference type="CDD" id="cd07489">
    <property type="entry name" value="Peptidases_S8_5"/>
    <property type="match status" value="1"/>
</dbReference>
<feature type="active site" description="Charge relay system" evidence="7 8">
    <location>
        <position position="218"/>
    </location>
</feature>
<evidence type="ECO:0000256" key="9">
    <source>
        <dbReference type="SAM" id="MobiDB-lite"/>
    </source>
</evidence>
<dbReference type="PROSITE" id="PS00138">
    <property type="entry name" value="SUBTILASE_SER"/>
    <property type="match status" value="1"/>
</dbReference>
<dbReference type="InterPro" id="IPR010435">
    <property type="entry name" value="C5a/SBT2-like_Fn3"/>
</dbReference>
<keyword evidence="3 8" id="KW-0645">Protease</keyword>
<feature type="domain" description="Peptidase S8/S53" evidence="11">
    <location>
        <begin position="159"/>
        <end position="577"/>
    </location>
</feature>
<dbReference type="PANTHER" id="PTHR43806">
    <property type="entry name" value="PEPTIDASE S8"/>
    <property type="match status" value="1"/>
</dbReference>
<keyword evidence="6 8" id="KW-0720">Serine protease</keyword>
<comment type="similarity">
    <text evidence="1 8">Belongs to the peptidase S8 family.</text>
</comment>
<keyword evidence="2" id="KW-0134">Cell wall</keyword>